<feature type="transmembrane region" description="Helical" evidence="1">
    <location>
        <begin position="324"/>
        <end position="345"/>
    </location>
</feature>
<keyword evidence="1" id="KW-0812">Transmembrane</keyword>
<feature type="transmembrane region" description="Helical" evidence="1">
    <location>
        <begin position="280"/>
        <end position="304"/>
    </location>
</feature>
<dbReference type="InterPro" id="IPR050879">
    <property type="entry name" value="Acyltransferase_3"/>
</dbReference>
<dbReference type="Pfam" id="PF01757">
    <property type="entry name" value="Acyl_transf_3"/>
    <property type="match status" value="1"/>
</dbReference>
<keyword evidence="1" id="KW-0472">Membrane</keyword>
<feature type="non-terminal residue" evidence="3">
    <location>
        <position position="751"/>
    </location>
</feature>
<evidence type="ECO:0000313" key="3">
    <source>
        <dbReference type="EMBL" id="KAJ3215911.1"/>
    </source>
</evidence>
<feature type="transmembrane region" description="Helical" evidence="1">
    <location>
        <begin position="108"/>
        <end position="126"/>
    </location>
</feature>
<feature type="transmembrane region" description="Helical" evidence="1">
    <location>
        <begin position="396"/>
        <end position="417"/>
    </location>
</feature>
<dbReference type="AlphaFoldDB" id="A0AAD5TYL6"/>
<evidence type="ECO:0000256" key="1">
    <source>
        <dbReference type="SAM" id="Phobius"/>
    </source>
</evidence>
<dbReference type="PANTHER" id="PTHR23028:SF134">
    <property type="entry name" value="PUTATIVE (AFU_ORTHOLOGUE AFUA_4G08520)-RELATED"/>
    <property type="match status" value="1"/>
</dbReference>
<dbReference type="PANTHER" id="PTHR23028">
    <property type="entry name" value="ACETYLTRANSFERASE"/>
    <property type="match status" value="1"/>
</dbReference>
<sequence length="751" mass="86547">MSSEVTLPFTANTISETSSNSNDKNSISIKNLLDNFKDKSHSINNKISAHKTYFDGVRGFAAFQVFSMHFMSSNNFLQGDDNSEQLSVRNQTLFSFPFLQTFIGRSELSVPLFYVLSGRVLVTSMLRSAKLESLSSAFVRRLFRLTIPVMGAYTFLYIMFQIGLFHQFYPTSLNGPLHSYRAGVQKPPFEVGYAKGVVDYPYGILWTLHQEFYNSYYVFITAFALFSLNYRGKVIVLTFLIIVNLVNQSMSTFFFIGVALSQLSITKFYEEINKSRYRSILHFSLGLFLFIRLFDYGLVFIRYIDYYFLGFFIGADSNYNPVDSNGLPTLYACLFSAVLIMLLELNQYVQFLFSCKPMELLGKMSFGLYLLHPLWFGGVTPHIINLVASTNLPYVYQYLLVWFGTFLALIPGVFVFYQTFDLGSVFVAKFIYSIIKNAKSTNLFNEKFIQFKTVSIIRSNHTNLESRLWSPITAKLSADYLCNGQNPFAPEKEKKLLKNLDLNKLKNDDVIFVETGTLPTFVKRDLPNIKTSFVLVSGDGDGSPIATLKNSNVDVNLILKNTYLKHWYAMNCDYNPDPNRFSCIPLGISQWNEQRESLAEVLADPAPIRLNSKKFILSSMKVENNYFHRKEPYELGCKVGGPLYDYTECFYEENNGDDKHQKQVNYYKTLASFRFVISPFGRGFDCYRTWEALYLGVYPIVKSSQLDEMYTDLPVLIVKEWSDLSLELIKETYIKFKAKKFNLNKLYKEYW</sequence>
<organism evidence="3 4">
    <name type="scientific">Clydaea vesicula</name>
    <dbReference type="NCBI Taxonomy" id="447962"/>
    <lineage>
        <taxon>Eukaryota</taxon>
        <taxon>Fungi</taxon>
        <taxon>Fungi incertae sedis</taxon>
        <taxon>Chytridiomycota</taxon>
        <taxon>Chytridiomycota incertae sedis</taxon>
        <taxon>Chytridiomycetes</taxon>
        <taxon>Lobulomycetales</taxon>
        <taxon>Lobulomycetaceae</taxon>
        <taxon>Clydaea</taxon>
    </lineage>
</organism>
<keyword evidence="1" id="KW-1133">Transmembrane helix</keyword>
<comment type="caution">
    <text evidence="3">The sequence shown here is derived from an EMBL/GenBank/DDBJ whole genome shotgun (WGS) entry which is preliminary data.</text>
</comment>
<dbReference type="InterPro" id="IPR002656">
    <property type="entry name" value="Acyl_transf_3_dom"/>
</dbReference>
<dbReference type="EMBL" id="JADGJW010000511">
    <property type="protein sequence ID" value="KAJ3215911.1"/>
    <property type="molecule type" value="Genomic_DNA"/>
</dbReference>
<protein>
    <recommendedName>
        <fullName evidence="2">Acyltransferase 3 domain-containing protein</fullName>
    </recommendedName>
</protein>
<accession>A0AAD5TYL6</accession>
<reference evidence="3" key="1">
    <citation type="submission" date="2020-05" db="EMBL/GenBank/DDBJ databases">
        <title>Phylogenomic resolution of chytrid fungi.</title>
        <authorList>
            <person name="Stajich J.E."/>
            <person name="Amses K."/>
            <person name="Simmons R."/>
            <person name="Seto K."/>
            <person name="Myers J."/>
            <person name="Bonds A."/>
            <person name="Quandt C.A."/>
            <person name="Barry K."/>
            <person name="Liu P."/>
            <person name="Grigoriev I."/>
            <person name="Longcore J.E."/>
            <person name="James T.Y."/>
        </authorList>
    </citation>
    <scope>NUCLEOTIDE SEQUENCE</scope>
    <source>
        <strain evidence="3">JEL0476</strain>
    </source>
</reference>
<feature type="transmembrane region" description="Helical" evidence="1">
    <location>
        <begin position="366"/>
        <end position="384"/>
    </location>
</feature>
<proteinExistence type="predicted"/>
<dbReference type="GO" id="GO:0016747">
    <property type="term" value="F:acyltransferase activity, transferring groups other than amino-acyl groups"/>
    <property type="evidence" value="ECO:0007669"/>
    <property type="project" value="InterPro"/>
</dbReference>
<feature type="transmembrane region" description="Helical" evidence="1">
    <location>
        <begin position="147"/>
        <end position="169"/>
    </location>
</feature>
<evidence type="ECO:0000313" key="4">
    <source>
        <dbReference type="Proteomes" id="UP001211065"/>
    </source>
</evidence>
<name>A0AAD5TYL6_9FUNG</name>
<feature type="domain" description="Acyltransferase 3" evidence="2">
    <location>
        <begin position="53"/>
        <end position="417"/>
    </location>
</feature>
<dbReference type="Proteomes" id="UP001211065">
    <property type="component" value="Unassembled WGS sequence"/>
</dbReference>
<feature type="transmembrane region" description="Helical" evidence="1">
    <location>
        <begin position="234"/>
        <end position="260"/>
    </location>
</feature>
<evidence type="ECO:0000259" key="2">
    <source>
        <dbReference type="Pfam" id="PF01757"/>
    </source>
</evidence>
<gene>
    <name evidence="3" type="ORF">HK099_006147</name>
</gene>
<keyword evidence="4" id="KW-1185">Reference proteome</keyword>